<feature type="transmembrane region" description="Helical" evidence="1">
    <location>
        <begin position="171"/>
        <end position="189"/>
    </location>
</feature>
<keyword evidence="1" id="KW-1133">Transmembrane helix</keyword>
<reference evidence="2" key="1">
    <citation type="submission" date="2022-01" db="EMBL/GenBank/DDBJ databases">
        <title>Comparative genomics reveals a dynamic genome evolution in the ectomycorrhizal milk-cap (Lactarius) mushrooms.</title>
        <authorList>
            <consortium name="DOE Joint Genome Institute"/>
            <person name="Lebreton A."/>
            <person name="Tang N."/>
            <person name="Kuo A."/>
            <person name="LaButti K."/>
            <person name="Drula E."/>
            <person name="Barry K."/>
            <person name="Clum A."/>
            <person name="Lipzen A."/>
            <person name="Mousain D."/>
            <person name="Ng V."/>
            <person name="Wang R."/>
            <person name="Wang X."/>
            <person name="Dai Y."/>
            <person name="Henrissat B."/>
            <person name="Grigoriev I.V."/>
            <person name="Guerin-Laguette A."/>
            <person name="Yu F."/>
            <person name="Martin F.M."/>
        </authorList>
    </citation>
    <scope>NUCLEOTIDE SEQUENCE</scope>
    <source>
        <strain evidence="2">QP</strain>
    </source>
</reference>
<accession>A0AAD4Q9A0</accession>
<sequence length="234" mass="26210">MPRNEDYDGSSFLEPASLGELSPDRGADYLFWNNMAMTSHRTWDAALPPLGVNLTGYRLLNMTIVFSFGITKGILTYMGQSTAPTTLDWVGGALLAVALYWIGLYEQRDAKKWEWFFQVDLAPGIGYYAKRVVGGAMGVLFSLRGALAITSLSSLPVFLLAHFISHVPLDAWFGVYVGFSVCAHFLWHWTRRIRGRVWGWQRAMDFVEDYGPGSPLAEQHGRHGLLTLFAQPNL</sequence>
<organism evidence="2 3">
    <name type="scientific">Lactarius akahatsu</name>
    <dbReference type="NCBI Taxonomy" id="416441"/>
    <lineage>
        <taxon>Eukaryota</taxon>
        <taxon>Fungi</taxon>
        <taxon>Dikarya</taxon>
        <taxon>Basidiomycota</taxon>
        <taxon>Agaricomycotina</taxon>
        <taxon>Agaricomycetes</taxon>
        <taxon>Russulales</taxon>
        <taxon>Russulaceae</taxon>
        <taxon>Lactarius</taxon>
    </lineage>
</organism>
<comment type="caution">
    <text evidence="2">The sequence shown here is derived from an EMBL/GenBank/DDBJ whole genome shotgun (WGS) entry which is preliminary data.</text>
</comment>
<gene>
    <name evidence="2" type="ORF">EDB92DRAFT_1872119</name>
</gene>
<protein>
    <submittedName>
        <fullName evidence="2">Uncharacterized protein</fullName>
    </submittedName>
</protein>
<dbReference type="EMBL" id="JAKELL010000042">
    <property type="protein sequence ID" value="KAH8988350.1"/>
    <property type="molecule type" value="Genomic_DNA"/>
</dbReference>
<dbReference type="Proteomes" id="UP001201163">
    <property type="component" value="Unassembled WGS sequence"/>
</dbReference>
<keyword evidence="3" id="KW-1185">Reference proteome</keyword>
<evidence type="ECO:0000256" key="1">
    <source>
        <dbReference type="SAM" id="Phobius"/>
    </source>
</evidence>
<keyword evidence="1" id="KW-0472">Membrane</keyword>
<feature type="transmembrane region" description="Helical" evidence="1">
    <location>
        <begin position="146"/>
        <end position="165"/>
    </location>
</feature>
<dbReference type="AlphaFoldDB" id="A0AAD4Q9A0"/>
<evidence type="ECO:0000313" key="3">
    <source>
        <dbReference type="Proteomes" id="UP001201163"/>
    </source>
</evidence>
<feature type="transmembrane region" description="Helical" evidence="1">
    <location>
        <begin position="86"/>
        <end position="105"/>
    </location>
</feature>
<name>A0AAD4Q9A0_9AGAM</name>
<proteinExistence type="predicted"/>
<evidence type="ECO:0000313" key="2">
    <source>
        <dbReference type="EMBL" id="KAH8988350.1"/>
    </source>
</evidence>
<feature type="transmembrane region" description="Helical" evidence="1">
    <location>
        <begin position="59"/>
        <end position="80"/>
    </location>
</feature>
<keyword evidence="1" id="KW-0812">Transmembrane</keyword>